<evidence type="ECO:0000256" key="3">
    <source>
        <dbReference type="SAM" id="MobiDB-lite"/>
    </source>
</evidence>
<dbReference type="CDD" id="cd00207">
    <property type="entry name" value="fer2"/>
    <property type="match status" value="1"/>
</dbReference>
<dbReference type="Pfam" id="PF19583">
    <property type="entry name" value="ODP"/>
    <property type="match status" value="1"/>
</dbReference>
<dbReference type="InterPro" id="IPR029039">
    <property type="entry name" value="Flavoprotein-like_sf"/>
</dbReference>
<keyword evidence="1" id="KW-0001">2Fe-2S</keyword>
<dbReference type="GO" id="GO:0010181">
    <property type="term" value="F:FMN binding"/>
    <property type="evidence" value="ECO:0007669"/>
    <property type="project" value="InterPro"/>
</dbReference>
<keyword evidence="2" id="KW-0411">Iron-sulfur</keyword>
<dbReference type="CDD" id="cd07709">
    <property type="entry name" value="flavodiiron_proteins_MBL-fold"/>
    <property type="match status" value="1"/>
</dbReference>
<feature type="domain" description="Flavodoxin-like" evidence="4">
    <location>
        <begin position="428"/>
        <end position="570"/>
    </location>
</feature>
<organism evidence="5">
    <name type="scientific">Stygiella incarcerata</name>
    <dbReference type="NCBI Taxonomy" id="1712417"/>
    <lineage>
        <taxon>Eukaryota</taxon>
        <taxon>Discoba</taxon>
        <taxon>Jakobida</taxon>
        <taxon>Andalucina</taxon>
        <taxon>Stygiellidae</taxon>
        <taxon>Stygiella</taxon>
    </lineage>
</organism>
<keyword evidence="1" id="KW-0408">Iron</keyword>
<name>A0A192ZJF7_9EUKA</name>
<dbReference type="Gene3D" id="3.10.20.30">
    <property type="match status" value="1"/>
</dbReference>
<feature type="compositionally biased region" description="Polar residues" evidence="3">
    <location>
        <begin position="147"/>
        <end position="158"/>
    </location>
</feature>
<evidence type="ECO:0000313" key="5">
    <source>
        <dbReference type="EMBL" id="ANM86846.1"/>
    </source>
</evidence>
<sequence>MLSNAFRKNLAPLSSPLFSSFLSQFTFVRSSGEELSIPGRSGETVKELLENSDAGVSIGVCGGDLACGQCQVYVDSSWMDKLPAIADDEEETLGIAFKRKKQSRLSCALKWTDEWDGLVLHEAPLKPKKTKGKKPKKSSSTPSDKPNASTAPNNATSPTSPPVCLKEQAGQKVSDKVYCIGAVDWSLRDFHDFQVREGGTYNSYFIKDDFVAVIDPVKYTFADGWVERIKSLLQGSGKKEPDFIIVNHAEPDHSSGIVSFMRAFEGRPTVVCNKLCKESLEKLYPEAHPSSWNYRIVKSGDELKLSKDRTLHFLNTPMVHWPESMFTYDAKDGILFSMDAFGQHYPSSARFDDEVPSIEHVLQDAKTYYANILFRLSKPIKATLKKTLSSFEGLQVIAPSHGVVWRKYVNEILQKYVEWVSHKPSNKVVIAYDTMWHATEKMAESIYDGAVLADTSCDVRLMNIRSFHHTDIVTEMLDAPVLALGCPTMHHGMMPAMGGLISYLKGLLPPGHGKMGCAFGSFGWEPTASNEIESAMKSFGIEIVHPAIDMQFTPTQESIGDLRQIGVELANKAKKAASDFQLSF</sequence>
<dbReference type="InterPro" id="IPR036866">
    <property type="entry name" value="RibonucZ/Hydroxyglut_hydro"/>
</dbReference>
<dbReference type="InterPro" id="IPR001279">
    <property type="entry name" value="Metallo-B-lactamas"/>
</dbReference>
<dbReference type="InterPro" id="IPR045761">
    <property type="entry name" value="ODP_dom"/>
</dbReference>
<evidence type="ECO:0000256" key="1">
    <source>
        <dbReference type="ARBA" id="ARBA00022714"/>
    </source>
</evidence>
<feature type="compositionally biased region" description="Basic residues" evidence="3">
    <location>
        <begin position="126"/>
        <end position="137"/>
    </location>
</feature>
<dbReference type="Gene3D" id="3.40.50.360">
    <property type="match status" value="1"/>
</dbReference>
<evidence type="ECO:0000256" key="2">
    <source>
        <dbReference type="ARBA" id="ARBA00023014"/>
    </source>
</evidence>
<protein>
    <submittedName>
        <fullName evidence="5">Flavoprotein A/ ferredoxin</fullName>
    </submittedName>
</protein>
<feature type="region of interest" description="Disordered" evidence="3">
    <location>
        <begin position="126"/>
        <end position="165"/>
    </location>
</feature>
<accession>A0A192ZJF7</accession>
<dbReference type="EMBL" id="KT984626">
    <property type="protein sequence ID" value="ANM86846.1"/>
    <property type="molecule type" value="mRNA"/>
</dbReference>
<dbReference type="Pfam" id="PF00258">
    <property type="entry name" value="Flavodoxin_1"/>
    <property type="match status" value="1"/>
</dbReference>
<proteinExistence type="evidence at transcript level"/>
<keyword evidence="1" id="KW-0479">Metal-binding</keyword>
<dbReference type="PANTHER" id="PTHR43717">
    <property type="entry name" value="ANAEROBIC NITRIC OXIDE REDUCTASE FLAVORUBREDOXIN"/>
    <property type="match status" value="1"/>
</dbReference>
<dbReference type="InterPro" id="IPR012675">
    <property type="entry name" value="Beta-grasp_dom_sf"/>
</dbReference>
<dbReference type="Gene3D" id="3.60.15.10">
    <property type="entry name" value="Ribonuclease Z/Hydroxyacylglutathione hydrolase-like"/>
    <property type="match status" value="1"/>
</dbReference>
<dbReference type="PROSITE" id="PS50902">
    <property type="entry name" value="FLAVODOXIN_LIKE"/>
    <property type="match status" value="1"/>
</dbReference>
<dbReference type="SUPFAM" id="SSF54292">
    <property type="entry name" value="2Fe-2S ferredoxin-like"/>
    <property type="match status" value="1"/>
</dbReference>
<dbReference type="AlphaFoldDB" id="A0A192ZJF7"/>
<evidence type="ECO:0000259" key="4">
    <source>
        <dbReference type="PROSITE" id="PS50902"/>
    </source>
</evidence>
<dbReference type="Pfam" id="PF00111">
    <property type="entry name" value="Fer2"/>
    <property type="match status" value="1"/>
</dbReference>
<dbReference type="GO" id="GO:0051537">
    <property type="term" value="F:2 iron, 2 sulfur cluster binding"/>
    <property type="evidence" value="ECO:0007669"/>
    <property type="project" value="UniProtKB-KW"/>
</dbReference>
<dbReference type="InterPro" id="IPR001041">
    <property type="entry name" value="2Fe-2S_ferredoxin-type"/>
</dbReference>
<dbReference type="InterPro" id="IPR008254">
    <property type="entry name" value="Flavodoxin/NO_synth"/>
</dbReference>
<dbReference type="PANTHER" id="PTHR43717:SF1">
    <property type="entry name" value="ANAEROBIC NITRIC OXIDE REDUCTASE FLAVORUBREDOXIN"/>
    <property type="match status" value="1"/>
</dbReference>
<reference evidence="5" key="1">
    <citation type="journal article" date="2016" name="Mol. Biol. Evol.">
        <title>Novel hydrogenosomes in the microaerophilic jakobid Stygiella incarcerata.</title>
        <authorList>
            <person name="Leger M.M."/>
            <person name="Eme L."/>
            <person name="Hug L.A."/>
            <person name="Roger A.J."/>
        </authorList>
    </citation>
    <scope>NUCLEOTIDE SEQUENCE</scope>
</reference>
<gene>
    <name evidence="5" type="primary">FDPFER</name>
</gene>
<dbReference type="InterPro" id="IPR036010">
    <property type="entry name" value="2Fe-2S_ferredoxin-like_sf"/>
</dbReference>
<dbReference type="SUPFAM" id="SSF56281">
    <property type="entry name" value="Metallo-hydrolase/oxidoreductase"/>
    <property type="match status" value="1"/>
</dbReference>
<dbReference type="SMART" id="SM00849">
    <property type="entry name" value="Lactamase_B"/>
    <property type="match status" value="1"/>
</dbReference>
<dbReference type="SUPFAM" id="SSF52218">
    <property type="entry name" value="Flavoproteins"/>
    <property type="match status" value="1"/>
</dbReference>